<evidence type="ECO:0000256" key="2">
    <source>
        <dbReference type="ARBA" id="ARBA00023015"/>
    </source>
</evidence>
<dbReference type="InterPro" id="IPR058163">
    <property type="entry name" value="LysR-type_TF_proteobact-type"/>
</dbReference>
<dbReference type="FunFam" id="1.10.10.10:FF:000038">
    <property type="entry name" value="Glycine cleavage system transcriptional activator"/>
    <property type="match status" value="1"/>
</dbReference>
<feature type="domain" description="HTH lysR-type" evidence="6">
    <location>
        <begin position="9"/>
        <end position="66"/>
    </location>
</feature>
<keyword evidence="4" id="KW-0804">Transcription</keyword>
<evidence type="ECO:0000259" key="6">
    <source>
        <dbReference type="PROSITE" id="PS50931"/>
    </source>
</evidence>
<feature type="compositionally biased region" description="Polar residues" evidence="5">
    <location>
        <begin position="332"/>
        <end position="341"/>
    </location>
</feature>
<dbReference type="PRINTS" id="PR00039">
    <property type="entry name" value="HTHLYSR"/>
</dbReference>
<comment type="similarity">
    <text evidence="1">Belongs to the LysR transcriptional regulatory family.</text>
</comment>
<feature type="region of interest" description="Disordered" evidence="5">
    <location>
        <begin position="321"/>
        <end position="341"/>
    </location>
</feature>
<dbReference type="GO" id="GO:0043565">
    <property type="term" value="F:sequence-specific DNA binding"/>
    <property type="evidence" value="ECO:0007669"/>
    <property type="project" value="TreeGrafter"/>
</dbReference>
<dbReference type="OrthoDB" id="9794694at2"/>
<evidence type="ECO:0000256" key="3">
    <source>
        <dbReference type="ARBA" id="ARBA00023125"/>
    </source>
</evidence>
<dbReference type="InterPro" id="IPR000847">
    <property type="entry name" value="LysR_HTH_N"/>
</dbReference>
<evidence type="ECO:0000313" key="8">
    <source>
        <dbReference type="Proteomes" id="UP000225379"/>
    </source>
</evidence>
<dbReference type="SUPFAM" id="SSF53850">
    <property type="entry name" value="Periplasmic binding protein-like II"/>
    <property type="match status" value="1"/>
</dbReference>
<reference evidence="8" key="1">
    <citation type="submission" date="2017-10" db="EMBL/GenBank/DDBJ databases">
        <authorList>
            <person name="Kravchenko I.K."/>
            <person name="Grouzdev D.S."/>
        </authorList>
    </citation>
    <scope>NUCLEOTIDE SEQUENCE [LARGE SCALE GENOMIC DNA]</scope>
    <source>
        <strain evidence="8">B2</strain>
    </source>
</reference>
<dbReference type="AlphaFoldDB" id="A0A2B8BE31"/>
<dbReference type="Proteomes" id="UP000225379">
    <property type="component" value="Unassembled WGS sequence"/>
</dbReference>
<dbReference type="Pfam" id="PF03466">
    <property type="entry name" value="LysR_substrate"/>
    <property type="match status" value="1"/>
</dbReference>
<proteinExistence type="inferred from homology"/>
<dbReference type="SUPFAM" id="SSF46785">
    <property type="entry name" value="Winged helix' DNA-binding domain"/>
    <property type="match status" value="1"/>
</dbReference>
<dbReference type="EMBL" id="PDKW01000041">
    <property type="protein sequence ID" value="PGH56165.1"/>
    <property type="molecule type" value="Genomic_DNA"/>
</dbReference>
<dbReference type="Gene3D" id="1.10.10.10">
    <property type="entry name" value="Winged helix-like DNA-binding domain superfamily/Winged helix DNA-binding domain"/>
    <property type="match status" value="1"/>
</dbReference>
<evidence type="ECO:0000256" key="5">
    <source>
        <dbReference type="SAM" id="MobiDB-lite"/>
    </source>
</evidence>
<evidence type="ECO:0000256" key="1">
    <source>
        <dbReference type="ARBA" id="ARBA00009437"/>
    </source>
</evidence>
<keyword evidence="2" id="KW-0805">Transcription regulation</keyword>
<dbReference type="Pfam" id="PF00126">
    <property type="entry name" value="HTH_1"/>
    <property type="match status" value="1"/>
</dbReference>
<dbReference type="InterPro" id="IPR005119">
    <property type="entry name" value="LysR_subst-bd"/>
</dbReference>
<gene>
    <name evidence="7" type="ORF">CRT60_14440</name>
</gene>
<organism evidence="7 8">
    <name type="scientific">Azospirillum palustre</name>
    <dbReference type="NCBI Taxonomy" id="2044885"/>
    <lineage>
        <taxon>Bacteria</taxon>
        <taxon>Pseudomonadati</taxon>
        <taxon>Pseudomonadota</taxon>
        <taxon>Alphaproteobacteria</taxon>
        <taxon>Rhodospirillales</taxon>
        <taxon>Azospirillaceae</taxon>
        <taxon>Azospirillum</taxon>
    </lineage>
</organism>
<evidence type="ECO:0000256" key="4">
    <source>
        <dbReference type="ARBA" id="ARBA00023163"/>
    </source>
</evidence>
<protein>
    <submittedName>
        <fullName evidence="7">LysR family transcriptional regulator</fullName>
    </submittedName>
</protein>
<dbReference type="PANTHER" id="PTHR30537:SF26">
    <property type="entry name" value="GLYCINE CLEAVAGE SYSTEM TRANSCRIPTIONAL ACTIVATOR"/>
    <property type="match status" value="1"/>
</dbReference>
<dbReference type="GO" id="GO:0006351">
    <property type="term" value="P:DNA-templated transcription"/>
    <property type="evidence" value="ECO:0007669"/>
    <property type="project" value="TreeGrafter"/>
</dbReference>
<keyword evidence="8" id="KW-1185">Reference proteome</keyword>
<name>A0A2B8BE31_9PROT</name>
<sequence length="341" mass="38135">MPMPKRPLPPLNTLRGFDAAARHLSFTLAADELHLTQGAISRQVRDLELALDCQLFRRMTRRIELTPEGEDFARTVRDCLGELERSAQRIGRSRTMRTLTISILPTIASLWLMPRLHLFTQANPGVEVRIISSIEPSNLLAHEADIAIRVGRIPGRRYERGQPRIDLDMVTSWDGVQADELFPDILRPACAPELAGEAVLEDGRPLVRLPLIHTSSRRHAWPDWLKATGGQAMAGTGAELEFGHFFMSLDAARQGRGIAIVPDILLAQYDRRAELVMPLPSELRSAGEYYLLIHESRLDDPRTQAFRGWILAEARKARDGLTSSVDPGVSPIPSQLSDLQR</sequence>
<accession>A0A2B8BE31</accession>
<dbReference type="CDD" id="cd08432">
    <property type="entry name" value="PBP2_GcdR_TrpI_HvrB_AmpR_like"/>
    <property type="match status" value="1"/>
</dbReference>
<dbReference type="GO" id="GO:0003700">
    <property type="term" value="F:DNA-binding transcription factor activity"/>
    <property type="evidence" value="ECO:0007669"/>
    <property type="project" value="InterPro"/>
</dbReference>
<dbReference type="PANTHER" id="PTHR30537">
    <property type="entry name" value="HTH-TYPE TRANSCRIPTIONAL REGULATOR"/>
    <property type="match status" value="1"/>
</dbReference>
<dbReference type="InterPro" id="IPR036388">
    <property type="entry name" value="WH-like_DNA-bd_sf"/>
</dbReference>
<dbReference type="Gene3D" id="3.40.190.10">
    <property type="entry name" value="Periplasmic binding protein-like II"/>
    <property type="match status" value="2"/>
</dbReference>
<dbReference type="InterPro" id="IPR036390">
    <property type="entry name" value="WH_DNA-bd_sf"/>
</dbReference>
<evidence type="ECO:0000313" key="7">
    <source>
        <dbReference type="EMBL" id="PGH56165.1"/>
    </source>
</evidence>
<comment type="caution">
    <text evidence="7">The sequence shown here is derived from an EMBL/GenBank/DDBJ whole genome shotgun (WGS) entry which is preliminary data.</text>
</comment>
<keyword evidence="3" id="KW-0238">DNA-binding</keyword>
<dbReference type="PROSITE" id="PS50931">
    <property type="entry name" value="HTH_LYSR"/>
    <property type="match status" value="1"/>
</dbReference>